<gene>
    <name evidence="2" type="ORF">L21SP2_1537</name>
</gene>
<dbReference type="InterPro" id="IPR011250">
    <property type="entry name" value="OMP/PagP_B-barrel"/>
</dbReference>
<accession>V5WH22</accession>
<evidence type="ECO:0000313" key="3">
    <source>
        <dbReference type="Proteomes" id="UP000018680"/>
    </source>
</evidence>
<dbReference type="HOGENOM" id="CLU_637613_0_0_12"/>
<feature type="chain" id="PRO_5004741970" evidence="1">
    <location>
        <begin position="23"/>
        <end position="399"/>
    </location>
</feature>
<organism evidence="2 3">
    <name type="scientific">Salinispira pacifica</name>
    <dbReference type="NCBI Taxonomy" id="1307761"/>
    <lineage>
        <taxon>Bacteria</taxon>
        <taxon>Pseudomonadati</taxon>
        <taxon>Spirochaetota</taxon>
        <taxon>Spirochaetia</taxon>
        <taxon>Spirochaetales</taxon>
        <taxon>Spirochaetaceae</taxon>
        <taxon>Salinispira</taxon>
    </lineage>
</organism>
<dbReference type="AlphaFoldDB" id="V5WH22"/>
<keyword evidence="1" id="KW-0732">Signal</keyword>
<name>V5WH22_9SPIO</name>
<dbReference type="KEGG" id="slr:L21SP2_1537"/>
<proteinExistence type="predicted"/>
<evidence type="ECO:0000256" key="1">
    <source>
        <dbReference type="SAM" id="SignalP"/>
    </source>
</evidence>
<keyword evidence="3" id="KW-1185">Reference proteome</keyword>
<dbReference type="STRING" id="1307761.L21SP2_1537"/>
<sequence length="399" mass="44074">MKRKKMGLLVIIILACSAVMTAQESALIRGHYMPGNFQVGVDAGARLNYFDGLGLVLYPEAELMLAKVRPGGVFSIDIGGMGFARIGLNAGGVDPGVEIGAGGMAGFHLGLNGLSVPGMEAFAPLDIVAAFGAGFDISNARLAFAAESGLQYFITPNIAIRLMYRHFGSNSDATIGIAFKTGKGETGDTVDVGAGLREIEDGIRILEGNSAFMQFQAFYMMSLGYYPYGWGTLDEYESTRWKIETDDGELMTVSRGLLTRTGDGSWNQLIWETEGDRVLYEFFVDTRGDVTELRYRYPEGEQMVYYPRRNESYLEFEEDSRTLEDSEYEFVGTESVRVEAGQYEARHYRYADDDGEHNYWISEEVPGGMVKYSFSHGEDLLQGELQAVGFPVTPQLGEY</sequence>
<dbReference type="OrthoDB" id="368244at2"/>
<feature type="signal peptide" evidence="1">
    <location>
        <begin position="1"/>
        <end position="22"/>
    </location>
</feature>
<protein>
    <submittedName>
        <fullName evidence="2">Uncharacterized protein</fullName>
    </submittedName>
</protein>
<dbReference type="PROSITE" id="PS51257">
    <property type="entry name" value="PROKAR_LIPOPROTEIN"/>
    <property type="match status" value="1"/>
</dbReference>
<dbReference type="Proteomes" id="UP000018680">
    <property type="component" value="Chromosome"/>
</dbReference>
<reference evidence="2 3" key="1">
    <citation type="journal article" date="2015" name="Stand. Genomic Sci.">
        <title>Complete genome sequence and description of Salinispira pacifica gen. nov., sp. nov., a novel spirochaete isolated form a hypersaline microbial mat.</title>
        <authorList>
            <person name="Ben Hania W."/>
            <person name="Joseph M."/>
            <person name="Schumann P."/>
            <person name="Bunk B."/>
            <person name="Fiebig A."/>
            <person name="Sproer C."/>
            <person name="Klenk H.P."/>
            <person name="Fardeau M.L."/>
            <person name="Spring S."/>
        </authorList>
    </citation>
    <scope>NUCLEOTIDE SEQUENCE [LARGE SCALE GENOMIC DNA]</scope>
    <source>
        <strain evidence="2 3">L21-RPul-D2</strain>
    </source>
</reference>
<evidence type="ECO:0000313" key="2">
    <source>
        <dbReference type="EMBL" id="AHC14930.1"/>
    </source>
</evidence>
<dbReference type="RefSeq" id="WP_024267850.1">
    <property type="nucleotide sequence ID" value="NC_023035.1"/>
</dbReference>
<dbReference type="SUPFAM" id="SSF56925">
    <property type="entry name" value="OMPA-like"/>
    <property type="match status" value="1"/>
</dbReference>
<dbReference type="EMBL" id="CP006939">
    <property type="protein sequence ID" value="AHC14930.1"/>
    <property type="molecule type" value="Genomic_DNA"/>
</dbReference>